<keyword evidence="3" id="KW-0238">DNA-binding</keyword>
<dbReference type="Pfam" id="PF04082">
    <property type="entry name" value="Fungal_trans"/>
    <property type="match status" value="1"/>
</dbReference>
<proteinExistence type="predicted"/>
<evidence type="ECO:0000256" key="3">
    <source>
        <dbReference type="ARBA" id="ARBA00023125"/>
    </source>
</evidence>
<gene>
    <name evidence="8" type="ORF">BDW59DRAFT_170914</name>
</gene>
<dbReference type="SMART" id="SM00906">
    <property type="entry name" value="Fungal_trans"/>
    <property type="match status" value="1"/>
</dbReference>
<dbReference type="PANTHER" id="PTHR47171">
    <property type="entry name" value="FARA-RELATED"/>
    <property type="match status" value="1"/>
</dbReference>
<evidence type="ECO:0000259" key="7">
    <source>
        <dbReference type="SMART" id="SM00906"/>
    </source>
</evidence>
<dbReference type="CDD" id="cd12148">
    <property type="entry name" value="fungal_TF_MHR"/>
    <property type="match status" value="1"/>
</dbReference>
<feature type="compositionally biased region" description="Basic and acidic residues" evidence="6">
    <location>
        <begin position="25"/>
        <end position="40"/>
    </location>
</feature>
<feature type="compositionally biased region" description="Polar residues" evidence="6">
    <location>
        <begin position="11"/>
        <end position="24"/>
    </location>
</feature>
<dbReference type="InterPro" id="IPR007219">
    <property type="entry name" value="XnlR_reg_dom"/>
</dbReference>
<organism evidence="8 9">
    <name type="scientific">Aspergillus cavernicola</name>
    <dbReference type="NCBI Taxonomy" id="176166"/>
    <lineage>
        <taxon>Eukaryota</taxon>
        <taxon>Fungi</taxon>
        <taxon>Dikarya</taxon>
        <taxon>Ascomycota</taxon>
        <taxon>Pezizomycotina</taxon>
        <taxon>Eurotiomycetes</taxon>
        <taxon>Eurotiomycetidae</taxon>
        <taxon>Eurotiales</taxon>
        <taxon>Aspergillaceae</taxon>
        <taxon>Aspergillus</taxon>
        <taxon>Aspergillus subgen. Nidulantes</taxon>
    </lineage>
</organism>
<dbReference type="Proteomes" id="UP001610335">
    <property type="component" value="Unassembled WGS sequence"/>
</dbReference>
<dbReference type="EMBL" id="JBFXLS010000020">
    <property type="protein sequence ID" value="KAL2828395.1"/>
    <property type="molecule type" value="Genomic_DNA"/>
</dbReference>
<evidence type="ECO:0000256" key="4">
    <source>
        <dbReference type="ARBA" id="ARBA00023163"/>
    </source>
</evidence>
<protein>
    <recommendedName>
        <fullName evidence="7">Xylanolytic transcriptional activator regulatory domain-containing protein</fullName>
    </recommendedName>
</protein>
<reference evidence="8 9" key="1">
    <citation type="submission" date="2024-07" db="EMBL/GenBank/DDBJ databases">
        <title>Section-level genome sequencing and comparative genomics of Aspergillus sections Usti and Cavernicolus.</title>
        <authorList>
            <consortium name="Lawrence Berkeley National Laboratory"/>
            <person name="Nybo J.L."/>
            <person name="Vesth T.C."/>
            <person name="Theobald S."/>
            <person name="Frisvad J.C."/>
            <person name="Larsen T.O."/>
            <person name="Kjaerboelling I."/>
            <person name="Rothschild-Mancinelli K."/>
            <person name="Lyhne E.K."/>
            <person name="Kogle M.E."/>
            <person name="Barry K."/>
            <person name="Clum A."/>
            <person name="Na H."/>
            <person name="Ledsgaard L."/>
            <person name="Lin J."/>
            <person name="Lipzen A."/>
            <person name="Kuo A."/>
            <person name="Riley R."/>
            <person name="Mondo S."/>
            <person name="LaButti K."/>
            <person name="Haridas S."/>
            <person name="Pangalinan J."/>
            <person name="Salamov A.A."/>
            <person name="Simmons B.A."/>
            <person name="Magnuson J.K."/>
            <person name="Chen J."/>
            <person name="Drula E."/>
            <person name="Henrissat B."/>
            <person name="Wiebenga A."/>
            <person name="Lubbers R.J."/>
            <person name="Gomes A.C."/>
            <person name="Makela M.R."/>
            <person name="Stajich J."/>
            <person name="Grigoriev I.V."/>
            <person name="Mortensen U.H."/>
            <person name="De vries R.P."/>
            <person name="Baker S.E."/>
            <person name="Andersen M.R."/>
        </authorList>
    </citation>
    <scope>NUCLEOTIDE SEQUENCE [LARGE SCALE GENOMIC DNA]</scope>
    <source>
        <strain evidence="8 9">CBS 600.67</strain>
    </source>
</reference>
<dbReference type="InterPro" id="IPR052073">
    <property type="entry name" value="Amide_Lactam_Regulators"/>
</dbReference>
<keyword evidence="1" id="KW-0862">Zinc</keyword>
<evidence type="ECO:0000256" key="5">
    <source>
        <dbReference type="ARBA" id="ARBA00023242"/>
    </source>
</evidence>
<evidence type="ECO:0000313" key="8">
    <source>
        <dbReference type="EMBL" id="KAL2828395.1"/>
    </source>
</evidence>
<evidence type="ECO:0000256" key="1">
    <source>
        <dbReference type="ARBA" id="ARBA00022833"/>
    </source>
</evidence>
<accession>A0ABR4IKU3</accession>
<name>A0ABR4IKU3_9EURO</name>
<keyword evidence="9" id="KW-1185">Reference proteome</keyword>
<evidence type="ECO:0000313" key="9">
    <source>
        <dbReference type="Proteomes" id="UP001610335"/>
    </source>
</evidence>
<keyword evidence="5" id="KW-0539">Nucleus</keyword>
<feature type="domain" description="Xylanolytic transcriptional activator regulatory" evidence="7">
    <location>
        <begin position="191"/>
        <end position="262"/>
    </location>
</feature>
<sequence>MRKRQKVTGRELTSNISPISISDDTTAKDGVSEFPPDKGRRGPAGFIADYSVLAYDEPTQPTVPERSISCSSNAREAILSATGALVLPVPPLRWALIDVFFEQVYQDYPVVEREDVSAPDSSILLQQAVCLAASLMRQGPENLKLAQSLYEKVKTLIYLNYEPDSISTLKTLCLLSCWSVKPPDKMSLDGPWYWTGVASRIAIQMGLHQESTYTNNPYDSCLRRIFWQLHNADKIQVACWGRPPSFSSAYTDVKLPSLMDFGTRTMQAISFIEGTKLCIIIGEIAELQLERRPITPEESSRLTQEMCKWVRELPAELHLYDAVAGSRNKFSRPVSELFIRYFATIILLQHLKGGLDPQRHTSIQCLIASSCMIHLYEEIIFREETCFLLSFNGFLCMVASLPQIYYKPRSAEKESVRKSELEIICSVMKKMREKYGGSEMVLRKILKFQRHVDASIEGQSLESEVIGTPRSPISDRSCSQLEELFPFPANMCSHMDLIHQGGDFEEYSAESFLPMENEWASWFFTEELGFMDSFATYPEMPNVI</sequence>
<feature type="region of interest" description="Disordered" evidence="6">
    <location>
        <begin position="1"/>
        <end position="43"/>
    </location>
</feature>
<evidence type="ECO:0000256" key="2">
    <source>
        <dbReference type="ARBA" id="ARBA00023015"/>
    </source>
</evidence>
<keyword evidence="2" id="KW-0805">Transcription regulation</keyword>
<comment type="caution">
    <text evidence="8">The sequence shown here is derived from an EMBL/GenBank/DDBJ whole genome shotgun (WGS) entry which is preliminary data.</text>
</comment>
<evidence type="ECO:0000256" key="6">
    <source>
        <dbReference type="SAM" id="MobiDB-lite"/>
    </source>
</evidence>
<dbReference type="PANTHER" id="PTHR47171:SF5">
    <property type="entry name" value="ZN(II)2CYS6 TRANSCRIPTION FACTOR (EUROFUNG)"/>
    <property type="match status" value="1"/>
</dbReference>
<keyword evidence="4" id="KW-0804">Transcription</keyword>